<dbReference type="InterPro" id="IPR000490">
    <property type="entry name" value="Glyco_hydro_17"/>
</dbReference>
<dbReference type="SUPFAM" id="SSF51445">
    <property type="entry name" value="(Trans)glycosidases"/>
    <property type="match status" value="1"/>
</dbReference>
<dbReference type="Pfam" id="PF07983">
    <property type="entry name" value="X8"/>
    <property type="match status" value="1"/>
</dbReference>
<evidence type="ECO:0000256" key="3">
    <source>
        <dbReference type="ARBA" id="ARBA00022475"/>
    </source>
</evidence>
<dbReference type="Proteomes" id="UP000324705">
    <property type="component" value="Chromosome 6B"/>
</dbReference>
<dbReference type="Pfam" id="PF00332">
    <property type="entry name" value="Glyco_hydro_17"/>
    <property type="match status" value="1"/>
</dbReference>
<dbReference type="InterPro" id="IPR017853">
    <property type="entry name" value="GH"/>
</dbReference>
<dbReference type="GO" id="GO:0004553">
    <property type="term" value="F:hydrolase activity, hydrolyzing O-glycosyl compounds"/>
    <property type="evidence" value="ECO:0007669"/>
    <property type="project" value="InterPro"/>
</dbReference>
<evidence type="ECO:0000256" key="1">
    <source>
        <dbReference type="ARBA" id="ARBA00004609"/>
    </source>
</evidence>
<dbReference type="EMBL" id="LT934122">
    <property type="protein sequence ID" value="VAI53535.1"/>
    <property type="molecule type" value="Genomic_DNA"/>
</dbReference>
<dbReference type="InterPro" id="IPR044788">
    <property type="entry name" value="X8_dom_prot"/>
</dbReference>
<protein>
    <recommendedName>
        <fullName evidence="12">X8 domain-containing protein</fullName>
    </recommendedName>
</protein>
<dbReference type="FunFam" id="1.20.58.1040:FF:000001">
    <property type="entry name" value="Glucan endo-1,3-beta-glucosidase 4"/>
    <property type="match status" value="1"/>
</dbReference>
<keyword evidence="5" id="KW-0732">Signal</keyword>
<dbReference type="PANTHER" id="PTHR31044:SF142">
    <property type="entry name" value="OS07G0633100 PROTEIN"/>
    <property type="match status" value="1"/>
</dbReference>
<evidence type="ECO:0000256" key="10">
    <source>
        <dbReference type="ARBA" id="ARBA00023295"/>
    </source>
</evidence>
<gene>
    <name evidence="13" type="ORF">TRITD_6Bv1G014220</name>
</gene>
<evidence type="ECO:0000256" key="8">
    <source>
        <dbReference type="ARBA" id="ARBA00023157"/>
    </source>
</evidence>
<evidence type="ECO:0000256" key="9">
    <source>
        <dbReference type="ARBA" id="ARBA00023180"/>
    </source>
</evidence>
<keyword evidence="10" id="KW-0326">Glycosidase</keyword>
<feature type="domain" description="X8" evidence="12">
    <location>
        <begin position="181"/>
        <end position="266"/>
    </location>
</feature>
<evidence type="ECO:0000256" key="5">
    <source>
        <dbReference type="ARBA" id="ARBA00022729"/>
    </source>
</evidence>
<dbReference type="Gramene" id="TRITD6Bv1G014220.2">
    <property type="protein sequence ID" value="TRITD6Bv1G014220.2"/>
    <property type="gene ID" value="TRITD6Bv1G014220"/>
</dbReference>
<keyword evidence="6" id="KW-0378">Hydrolase</keyword>
<evidence type="ECO:0000256" key="6">
    <source>
        <dbReference type="ARBA" id="ARBA00022801"/>
    </source>
</evidence>
<keyword evidence="4" id="KW-0449">Lipoprotein</keyword>
<dbReference type="Gene3D" id="1.20.58.1040">
    <property type="match status" value="1"/>
</dbReference>
<name>A0A9R0YFE0_TRITD</name>
<evidence type="ECO:0000256" key="4">
    <source>
        <dbReference type="ARBA" id="ARBA00022622"/>
    </source>
</evidence>
<evidence type="ECO:0000313" key="13">
    <source>
        <dbReference type="EMBL" id="VAI53535.1"/>
    </source>
</evidence>
<reference evidence="13 14" key="1">
    <citation type="submission" date="2017-09" db="EMBL/GenBank/DDBJ databases">
        <authorList>
            <consortium name="International Durum Wheat Genome Sequencing Consortium (IDWGSC)"/>
            <person name="Milanesi L."/>
        </authorList>
    </citation>
    <scope>NUCLEOTIDE SEQUENCE [LARGE SCALE GENOMIC DNA]</scope>
    <source>
        <strain evidence="14">cv. Svevo</strain>
    </source>
</reference>
<sequence length="269" mass="27466">MVTIPNSHLQHMAEFREEAQLWVAANVAPFIPATMITHVLAGDDVLSSVSPGDAAYSLVPAMRNLHAALVAAGLDGRVRVSTILSAVPLAPSRSAGVAGRVLRFLGETGSPLFLLKARASEAAADARAYDAYAAMRALGFSGIPLIAAEAEQLGLGGALVYHSYLHHAAGGGGRRSLATGTFCVALQNADPAALQAGLSWACGQGQADCSAVQPGGACYKQNNVAALASYAYNDYYQKSASTGATCSFNGTATTTATDPSSGSCVFAGR</sequence>
<evidence type="ECO:0000259" key="12">
    <source>
        <dbReference type="SMART" id="SM00768"/>
    </source>
</evidence>
<dbReference type="GO" id="GO:0005886">
    <property type="term" value="C:plasma membrane"/>
    <property type="evidence" value="ECO:0007669"/>
    <property type="project" value="UniProtKB-SubCell"/>
</dbReference>
<evidence type="ECO:0000256" key="2">
    <source>
        <dbReference type="ARBA" id="ARBA00008773"/>
    </source>
</evidence>
<dbReference type="AlphaFoldDB" id="A0A9R0YFE0"/>
<organism evidence="13 14">
    <name type="scientific">Triticum turgidum subsp. durum</name>
    <name type="common">Durum wheat</name>
    <name type="synonym">Triticum durum</name>
    <dbReference type="NCBI Taxonomy" id="4567"/>
    <lineage>
        <taxon>Eukaryota</taxon>
        <taxon>Viridiplantae</taxon>
        <taxon>Streptophyta</taxon>
        <taxon>Embryophyta</taxon>
        <taxon>Tracheophyta</taxon>
        <taxon>Spermatophyta</taxon>
        <taxon>Magnoliopsida</taxon>
        <taxon>Liliopsida</taxon>
        <taxon>Poales</taxon>
        <taxon>Poaceae</taxon>
        <taxon>BOP clade</taxon>
        <taxon>Pooideae</taxon>
        <taxon>Triticodae</taxon>
        <taxon>Triticeae</taxon>
        <taxon>Triticinae</taxon>
        <taxon>Triticum</taxon>
    </lineage>
</organism>
<dbReference type="SMART" id="SM00768">
    <property type="entry name" value="X8"/>
    <property type="match status" value="1"/>
</dbReference>
<dbReference type="GO" id="GO:0009506">
    <property type="term" value="C:plasmodesma"/>
    <property type="evidence" value="ECO:0007669"/>
    <property type="project" value="UniProtKB-ARBA"/>
</dbReference>
<accession>A0A9R0YFE0</accession>
<dbReference type="InterPro" id="IPR012946">
    <property type="entry name" value="X8"/>
</dbReference>
<evidence type="ECO:0000313" key="14">
    <source>
        <dbReference type="Proteomes" id="UP000324705"/>
    </source>
</evidence>
<keyword evidence="3" id="KW-1003">Cell membrane</keyword>
<dbReference type="GO" id="GO:0005975">
    <property type="term" value="P:carbohydrate metabolic process"/>
    <property type="evidence" value="ECO:0007669"/>
    <property type="project" value="InterPro"/>
</dbReference>
<dbReference type="GO" id="GO:0098552">
    <property type="term" value="C:side of membrane"/>
    <property type="evidence" value="ECO:0007669"/>
    <property type="project" value="UniProtKB-KW"/>
</dbReference>
<keyword evidence="9" id="KW-0325">Glycoprotein</keyword>
<dbReference type="Gene3D" id="3.20.20.80">
    <property type="entry name" value="Glycosidases"/>
    <property type="match status" value="1"/>
</dbReference>
<comment type="subcellular location">
    <subcellularLocation>
        <location evidence="1">Cell membrane</location>
        <topology evidence="1">Lipid-anchor</topology>
        <topology evidence="1">GPI-anchor</topology>
    </subcellularLocation>
</comment>
<dbReference type="PANTHER" id="PTHR31044">
    <property type="entry name" value="BETA-1,3 GLUCANASE"/>
    <property type="match status" value="1"/>
</dbReference>
<evidence type="ECO:0000256" key="7">
    <source>
        <dbReference type="ARBA" id="ARBA00023136"/>
    </source>
</evidence>
<proteinExistence type="inferred from homology"/>
<keyword evidence="14" id="KW-1185">Reference proteome</keyword>
<keyword evidence="8" id="KW-1015">Disulfide bond</keyword>
<keyword evidence="7" id="KW-0472">Membrane</keyword>
<comment type="similarity">
    <text evidence="2 11">Belongs to the glycosyl hydrolase 17 family.</text>
</comment>
<evidence type="ECO:0000256" key="11">
    <source>
        <dbReference type="RuleBase" id="RU004335"/>
    </source>
</evidence>
<keyword evidence="4" id="KW-0336">GPI-anchor</keyword>